<evidence type="ECO:0000313" key="5">
    <source>
        <dbReference type="Proteomes" id="UP000515733"/>
    </source>
</evidence>
<keyword evidence="2 3" id="KW-0802">TPR repeat</keyword>
<keyword evidence="5" id="KW-1185">Reference proteome</keyword>
<dbReference type="EMBL" id="LR778301">
    <property type="protein sequence ID" value="CAB1367727.1"/>
    <property type="molecule type" value="Genomic_DNA"/>
</dbReference>
<dbReference type="InterPro" id="IPR052346">
    <property type="entry name" value="O-mannosyl-transferase_TMTC"/>
</dbReference>
<dbReference type="OrthoDB" id="9809392at2"/>
<keyword evidence="1" id="KW-0677">Repeat</keyword>
<dbReference type="AlphaFoldDB" id="A0A6S6XUP0"/>
<dbReference type="Proteomes" id="UP000515733">
    <property type="component" value="Chromosome"/>
</dbReference>
<evidence type="ECO:0008006" key="6">
    <source>
        <dbReference type="Google" id="ProtNLM"/>
    </source>
</evidence>
<feature type="repeat" description="TPR" evidence="3">
    <location>
        <begin position="437"/>
        <end position="470"/>
    </location>
</feature>
<sequence>MPGHTPSSAPGIKGAVPALVLGLILAFAVVLAYWQAPLNGFHFDDEANIVDRAAIHLTELSLAGLWRAAREGLLPSRPLSNVSLAIDWWRGGGSAATFIRSNIVLHLLMALAVWSCVRRLLLLQGQPRAPALGLAWGAALLWALHPIQVQAVTYVVQRMAELSALFSLLSVLAYVRGRTERRLAWLVLSLVTFLLSVAAKENGWITPALWWLAEFGCCRGQASKLLEHPASRLLFALPFLLLLYVVVDIASGQGPLAQSGMLSYRGRDFTMAERLLTQPRVIVFHLSQMLWPLPDRFSVEHDFLKSTGLFSPATTLAALLGLLAWCGTGLVALLHQRWRLAGFWLLWVPVTLVVESSVVPLEMVFEHRMYLPSVGLFGLAATLPTVWLPGTGHRKVALPLVLLVAIGLILATRERVEVWRDNASLYADAVRHAPNSGRAWNGLGAAQLQAGDIEAAERSLTRAMALDPTLSAPPEKLGVIVLDRGERQKAGELLWRAVRLERSHSALNHLGEWMLQGDDVDGAVRAFSQAVVLAPWLPAYRWNLALALERQGNCAEAREQWQAYLERETDPAGLEEVRRHLEETGASSHCN</sequence>
<dbReference type="Gene3D" id="1.25.40.10">
    <property type="entry name" value="Tetratricopeptide repeat domain"/>
    <property type="match status" value="2"/>
</dbReference>
<evidence type="ECO:0000313" key="4">
    <source>
        <dbReference type="EMBL" id="CAB1367727.1"/>
    </source>
</evidence>
<dbReference type="PANTHER" id="PTHR44227:SF3">
    <property type="entry name" value="PROTEIN O-MANNOSYL-TRANSFERASE TMTC4"/>
    <property type="match status" value="1"/>
</dbReference>
<evidence type="ECO:0000256" key="1">
    <source>
        <dbReference type="ARBA" id="ARBA00022737"/>
    </source>
</evidence>
<dbReference type="PANTHER" id="PTHR44227">
    <property type="match status" value="1"/>
</dbReference>
<evidence type="ECO:0000256" key="2">
    <source>
        <dbReference type="ARBA" id="ARBA00022803"/>
    </source>
</evidence>
<name>A0A6S6XUP0_9PROT</name>
<organism evidence="4 5">
    <name type="scientific">Denitratisoma oestradiolicum</name>
    <dbReference type="NCBI Taxonomy" id="311182"/>
    <lineage>
        <taxon>Bacteria</taxon>
        <taxon>Pseudomonadati</taxon>
        <taxon>Pseudomonadota</taxon>
        <taxon>Betaproteobacteria</taxon>
        <taxon>Nitrosomonadales</taxon>
        <taxon>Sterolibacteriaceae</taxon>
        <taxon>Denitratisoma</taxon>
    </lineage>
</organism>
<dbReference type="InterPro" id="IPR011990">
    <property type="entry name" value="TPR-like_helical_dom_sf"/>
</dbReference>
<accession>A0A6S6XUP0</accession>
<dbReference type="InterPro" id="IPR019734">
    <property type="entry name" value="TPR_rpt"/>
</dbReference>
<protein>
    <recommendedName>
        <fullName evidence="6">Tetratricopeptide repeat protein</fullName>
    </recommendedName>
</protein>
<dbReference type="SMART" id="SM00028">
    <property type="entry name" value="TPR"/>
    <property type="match status" value="2"/>
</dbReference>
<proteinExistence type="predicted"/>
<dbReference type="PROSITE" id="PS50005">
    <property type="entry name" value="TPR"/>
    <property type="match status" value="1"/>
</dbReference>
<reference evidence="4 5" key="1">
    <citation type="submission" date="2020-03" db="EMBL/GenBank/DDBJ databases">
        <authorList>
            <consortium name="Genoscope - CEA"/>
            <person name="William W."/>
        </authorList>
    </citation>
    <scope>NUCLEOTIDE SEQUENCE [LARGE SCALE GENOMIC DNA]</scope>
    <source>
        <strain evidence="5">DSM 16959</strain>
    </source>
</reference>
<gene>
    <name evidence="4" type="ORF">DENOEST_0562</name>
</gene>
<dbReference type="SUPFAM" id="SSF48452">
    <property type="entry name" value="TPR-like"/>
    <property type="match status" value="1"/>
</dbReference>
<dbReference type="RefSeq" id="WP_145769871.1">
    <property type="nucleotide sequence ID" value="NZ_LR778301.1"/>
</dbReference>
<dbReference type="KEGG" id="doe:DENOEST_0562"/>
<evidence type="ECO:0000256" key="3">
    <source>
        <dbReference type="PROSITE-ProRule" id="PRU00339"/>
    </source>
</evidence>